<dbReference type="HOGENOM" id="CLU_076280_2_1_6"/>
<reference evidence="12 13" key="1">
    <citation type="journal article" date="2008" name="J. Bacteriol.">
        <title>Insights into plant cell wall degradation from the genome sequence of the soil bacterium Cellvibrio japonicus.</title>
        <authorList>
            <person name="Deboy R.T."/>
            <person name="Mongodin E.F."/>
            <person name="Fouts D.E."/>
            <person name="Tailford L.E."/>
            <person name="Khouri H."/>
            <person name="Emerson J.B."/>
            <person name="Mohamoud Y."/>
            <person name="Watkins K."/>
            <person name="Henrissat B."/>
            <person name="Gilbert H.J."/>
            <person name="Nelson K.E."/>
        </authorList>
    </citation>
    <scope>NUCLEOTIDE SEQUENCE [LARGE SCALE GENOMIC DNA]</scope>
    <source>
        <strain evidence="12 13">Ueda107</strain>
    </source>
</reference>
<accession>B3PG22</accession>
<evidence type="ECO:0000256" key="4">
    <source>
        <dbReference type="ARBA" id="ARBA00022723"/>
    </source>
</evidence>
<dbReference type="InterPro" id="IPR024167">
    <property type="entry name" value="Cytochrome_c4-like"/>
</dbReference>
<feature type="binding site" description="axial binding residue" evidence="9">
    <location>
        <position position="41"/>
    </location>
    <ligand>
        <name>heme c</name>
        <dbReference type="ChEBI" id="CHEBI:61717"/>
        <label>1</label>
    </ligand>
    <ligandPart>
        <name>Fe</name>
        <dbReference type="ChEBI" id="CHEBI:18248"/>
    </ligandPart>
</feature>
<dbReference type="OrthoDB" id="9773456at2"/>
<proteinExistence type="predicted"/>
<evidence type="ECO:0000256" key="9">
    <source>
        <dbReference type="PIRSR" id="PIRSR000005-2"/>
    </source>
</evidence>
<evidence type="ECO:0000256" key="3">
    <source>
        <dbReference type="ARBA" id="ARBA00022617"/>
    </source>
</evidence>
<dbReference type="RefSeq" id="WP_012489051.1">
    <property type="nucleotide sequence ID" value="NC_010995.1"/>
</dbReference>
<feature type="binding site" description="axial binding residue" evidence="9">
    <location>
        <position position="160"/>
    </location>
    <ligand>
        <name>heme c</name>
        <dbReference type="ChEBI" id="CHEBI:61717"/>
        <label>2</label>
    </ligand>
    <ligandPart>
        <name>Fe</name>
        <dbReference type="ChEBI" id="CHEBI:18248"/>
    </ligandPart>
</feature>
<evidence type="ECO:0000259" key="11">
    <source>
        <dbReference type="PROSITE" id="PS51007"/>
    </source>
</evidence>
<gene>
    <name evidence="12" type="ordered locus">CJA_3476</name>
</gene>
<keyword evidence="3 8" id="KW-0349">Heme</keyword>
<dbReference type="EMBL" id="CP000934">
    <property type="protein sequence ID" value="ACE83217.1"/>
    <property type="molecule type" value="Genomic_DNA"/>
</dbReference>
<evidence type="ECO:0000313" key="12">
    <source>
        <dbReference type="EMBL" id="ACE83217.1"/>
    </source>
</evidence>
<dbReference type="PANTHER" id="PTHR33751:SF9">
    <property type="entry name" value="CYTOCHROME C4"/>
    <property type="match status" value="1"/>
</dbReference>
<evidence type="ECO:0000256" key="2">
    <source>
        <dbReference type="ARBA" id="ARBA00022448"/>
    </source>
</evidence>
<keyword evidence="10" id="KW-0732">Signal</keyword>
<feature type="signal peptide" evidence="10">
    <location>
        <begin position="1"/>
        <end position="23"/>
    </location>
</feature>
<dbReference type="InterPro" id="IPR036909">
    <property type="entry name" value="Cyt_c-like_dom_sf"/>
</dbReference>
<evidence type="ECO:0000256" key="5">
    <source>
        <dbReference type="ARBA" id="ARBA00022764"/>
    </source>
</evidence>
<evidence type="ECO:0000256" key="1">
    <source>
        <dbReference type="ARBA" id="ARBA00004418"/>
    </source>
</evidence>
<dbReference type="PIRSF" id="PIRSF000005">
    <property type="entry name" value="Cytochrome_c4"/>
    <property type="match status" value="1"/>
</dbReference>
<feature type="binding site" description="covalent" evidence="8">
    <location>
        <position position="156"/>
    </location>
    <ligand>
        <name>heme c</name>
        <dbReference type="ChEBI" id="CHEBI:61717"/>
        <label>2</label>
    </ligand>
</feature>
<dbReference type="KEGG" id="cja:CJA_3476"/>
<evidence type="ECO:0000256" key="8">
    <source>
        <dbReference type="PIRSR" id="PIRSR000005-1"/>
    </source>
</evidence>
<feature type="binding site" description="axial binding residue" evidence="9">
    <location>
        <position position="92"/>
    </location>
    <ligand>
        <name>heme c</name>
        <dbReference type="ChEBI" id="CHEBI:61717"/>
        <label>1</label>
    </ligand>
    <ligandPart>
        <name>Fe</name>
        <dbReference type="ChEBI" id="CHEBI:18248"/>
    </ligandPart>
</feature>
<dbReference type="PANTHER" id="PTHR33751">
    <property type="entry name" value="CBB3-TYPE CYTOCHROME C OXIDASE SUBUNIT FIXP"/>
    <property type="match status" value="1"/>
</dbReference>
<dbReference type="Gene3D" id="1.10.760.10">
    <property type="entry name" value="Cytochrome c-like domain"/>
    <property type="match status" value="2"/>
</dbReference>
<comment type="PTM">
    <text evidence="8">Binds 2 heme c groups covalently per subunit.</text>
</comment>
<feature type="binding site" description="covalent" evidence="8">
    <location>
        <position position="40"/>
    </location>
    <ligand>
        <name>heme c</name>
        <dbReference type="ChEBI" id="CHEBI:61717"/>
        <label>1</label>
    </ligand>
</feature>
<keyword evidence="7 9" id="KW-0408">Iron</keyword>
<dbReference type="eggNOG" id="COG2863">
    <property type="taxonomic scope" value="Bacteria"/>
</dbReference>
<keyword evidence="5" id="KW-0574">Periplasm</keyword>
<dbReference type="InterPro" id="IPR009056">
    <property type="entry name" value="Cyt_c-like_dom"/>
</dbReference>
<dbReference type="GO" id="GO:0020037">
    <property type="term" value="F:heme binding"/>
    <property type="evidence" value="ECO:0007669"/>
    <property type="project" value="InterPro"/>
</dbReference>
<feature type="binding site" description="covalent" evidence="8">
    <location>
        <position position="159"/>
    </location>
    <ligand>
        <name>heme c</name>
        <dbReference type="ChEBI" id="CHEBI:61717"/>
        <label>2</label>
    </ligand>
</feature>
<protein>
    <submittedName>
        <fullName evidence="12">Cytochrome c4</fullName>
    </submittedName>
</protein>
<feature type="binding site" description="axial binding residue" evidence="9">
    <location>
        <position position="204"/>
    </location>
    <ligand>
        <name>heme c</name>
        <dbReference type="ChEBI" id="CHEBI:61717"/>
        <label>2</label>
    </ligand>
    <ligandPart>
        <name>Fe</name>
        <dbReference type="ChEBI" id="CHEBI:18248"/>
    </ligandPart>
</feature>
<evidence type="ECO:0000256" key="6">
    <source>
        <dbReference type="ARBA" id="ARBA00022982"/>
    </source>
</evidence>
<keyword evidence="13" id="KW-1185">Reference proteome</keyword>
<dbReference type="SUPFAM" id="SSF46626">
    <property type="entry name" value="Cytochrome c"/>
    <property type="match status" value="2"/>
</dbReference>
<feature type="domain" description="Cytochrome c" evidence="11">
    <location>
        <begin position="135"/>
        <end position="227"/>
    </location>
</feature>
<dbReference type="GO" id="GO:0005506">
    <property type="term" value="F:iron ion binding"/>
    <property type="evidence" value="ECO:0007669"/>
    <property type="project" value="InterPro"/>
</dbReference>
<dbReference type="Pfam" id="PF00034">
    <property type="entry name" value="Cytochrom_C"/>
    <property type="match status" value="2"/>
</dbReference>
<evidence type="ECO:0000256" key="10">
    <source>
        <dbReference type="SAM" id="SignalP"/>
    </source>
</evidence>
<evidence type="ECO:0000256" key="7">
    <source>
        <dbReference type="ARBA" id="ARBA00023004"/>
    </source>
</evidence>
<sequence length="227" mass="24008">MKHILSNALFSVGLVLIAPGVMANGDATAGAEKAAVCGACHGADGNSLAPNFPKLAGLGEKYLLKQLKDIRDWDREQDAEKKPQTGRAVLEMTGLLSALSDQDLADIAAHFASQTTQLSGSQKLEVQVNSGIKVDALELGERIYRAGNKATGVPACTGCHAPDGKGNAAASYPRLSGQYPDYIEKQLRAFRAGDRTNDGDQMIMRSVADRLSDAEIKALANYIAGLH</sequence>
<dbReference type="GO" id="GO:0042597">
    <property type="term" value="C:periplasmic space"/>
    <property type="evidence" value="ECO:0007669"/>
    <property type="project" value="UniProtKB-SubCell"/>
</dbReference>
<feature type="chain" id="PRO_5002796520" evidence="10">
    <location>
        <begin position="24"/>
        <end position="227"/>
    </location>
</feature>
<comment type="subcellular location">
    <subcellularLocation>
        <location evidence="1">Periplasm</location>
    </subcellularLocation>
</comment>
<name>B3PG22_CELJU</name>
<dbReference type="GO" id="GO:0009055">
    <property type="term" value="F:electron transfer activity"/>
    <property type="evidence" value="ECO:0007669"/>
    <property type="project" value="InterPro"/>
</dbReference>
<keyword evidence="2" id="KW-0813">Transport</keyword>
<evidence type="ECO:0000313" key="13">
    <source>
        <dbReference type="Proteomes" id="UP000001036"/>
    </source>
</evidence>
<feature type="domain" description="Cytochrome c" evidence="11">
    <location>
        <begin position="25"/>
        <end position="115"/>
    </location>
</feature>
<keyword evidence="6" id="KW-0249">Electron transport</keyword>
<organism evidence="12 13">
    <name type="scientific">Cellvibrio japonicus (strain Ueda107)</name>
    <name type="common">Pseudomonas fluorescens subsp. cellulosa</name>
    <dbReference type="NCBI Taxonomy" id="498211"/>
    <lineage>
        <taxon>Bacteria</taxon>
        <taxon>Pseudomonadati</taxon>
        <taxon>Pseudomonadota</taxon>
        <taxon>Gammaproteobacteria</taxon>
        <taxon>Cellvibrionales</taxon>
        <taxon>Cellvibrionaceae</taxon>
        <taxon>Cellvibrio</taxon>
    </lineage>
</organism>
<dbReference type="AlphaFoldDB" id="B3PG22"/>
<dbReference type="InterPro" id="IPR050597">
    <property type="entry name" value="Cytochrome_c_Oxidase_Subunit"/>
</dbReference>
<keyword evidence="4 9" id="KW-0479">Metal-binding</keyword>
<dbReference type="PROSITE" id="PS51007">
    <property type="entry name" value="CYTC"/>
    <property type="match status" value="2"/>
</dbReference>
<feature type="binding site" description="covalent" evidence="8">
    <location>
        <position position="37"/>
    </location>
    <ligand>
        <name>heme c</name>
        <dbReference type="ChEBI" id="CHEBI:61717"/>
        <label>1</label>
    </ligand>
</feature>
<dbReference type="STRING" id="498211.CJA_3476"/>
<dbReference type="Proteomes" id="UP000001036">
    <property type="component" value="Chromosome"/>
</dbReference>